<evidence type="ECO:0000256" key="1">
    <source>
        <dbReference type="SAM" id="Phobius"/>
    </source>
</evidence>
<organism evidence="2 3">
    <name type="scientific">Bacillus mycoides</name>
    <dbReference type="NCBI Taxonomy" id="1405"/>
    <lineage>
        <taxon>Bacteria</taxon>
        <taxon>Bacillati</taxon>
        <taxon>Bacillota</taxon>
        <taxon>Bacilli</taxon>
        <taxon>Bacillales</taxon>
        <taxon>Bacillaceae</taxon>
        <taxon>Bacillus</taxon>
        <taxon>Bacillus cereus group</taxon>
    </lineage>
</organism>
<protein>
    <submittedName>
        <fullName evidence="2">Uncharacterized protein</fullName>
    </submittedName>
</protein>
<dbReference type="RefSeq" id="WP_142675685.1">
    <property type="nucleotide sequence ID" value="NZ_QTTY01000047.1"/>
</dbReference>
<reference evidence="2 3" key="1">
    <citation type="submission" date="2018-08" db="EMBL/GenBank/DDBJ databases">
        <title>Freshwater and sediment microbial communities from various areas in North America, analyzing microbe dynamics in response to fracking.</title>
        <authorList>
            <person name="Lamendella R."/>
        </authorList>
    </citation>
    <scope>NUCLEOTIDE SEQUENCE [LARGE SCALE GENOMIC DNA]</scope>
    <source>
        <strain evidence="2 3">DB-1</strain>
    </source>
</reference>
<keyword evidence="1" id="KW-0472">Membrane</keyword>
<accession>A0A3D9TKD4</accession>
<dbReference type="Proteomes" id="UP000256530">
    <property type="component" value="Unassembled WGS sequence"/>
</dbReference>
<feature type="transmembrane region" description="Helical" evidence="1">
    <location>
        <begin position="16"/>
        <end position="35"/>
    </location>
</feature>
<gene>
    <name evidence="2" type="ORF">DET55_14711</name>
</gene>
<proteinExistence type="predicted"/>
<name>A0A3D9TKD4_BACMY</name>
<keyword evidence="1" id="KW-0812">Transmembrane</keyword>
<comment type="caution">
    <text evidence="2">The sequence shown here is derived from an EMBL/GenBank/DDBJ whole genome shotgun (WGS) entry which is preliminary data.</text>
</comment>
<keyword evidence="1" id="KW-1133">Transmembrane helix</keyword>
<dbReference type="AlphaFoldDB" id="A0A3D9TKD4"/>
<sequence>MSKAIVINFPAEGTKYVYFFIAVISLIGLVLSLFIKRVRIEKID</sequence>
<evidence type="ECO:0000313" key="3">
    <source>
        <dbReference type="Proteomes" id="UP000256530"/>
    </source>
</evidence>
<dbReference type="EMBL" id="QTTY01000047">
    <property type="protein sequence ID" value="REF17599.1"/>
    <property type="molecule type" value="Genomic_DNA"/>
</dbReference>
<evidence type="ECO:0000313" key="2">
    <source>
        <dbReference type="EMBL" id="REF17599.1"/>
    </source>
</evidence>